<protein>
    <recommendedName>
        <fullName evidence="4">Ig-like domain-containing protein</fullName>
    </recommendedName>
</protein>
<evidence type="ECO:0008006" key="4">
    <source>
        <dbReference type="Google" id="ProtNLM"/>
    </source>
</evidence>
<evidence type="ECO:0000313" key="3">
    <source>
        <dbReference type="Proteomes" id="UP000299102"/>
    </source>
</evidence>
<proteinExistence type="predicted"/>
<feature type="region of interest" description="Disordered" evidence="1">
    <location>
        <begin position="426"/>
        <end position="451"/>
    </location>
</feature>
<comment type="caution">
    <text evidence="2">The sequence shown here is derived from an EMBL/GenBank/DDBJ whole genome shotgun (WGS) entry which is preliminary data.</text>
</comment>
<sequence>MIISLGFVVYGISGCRLSAEKLASRSDEEQRPPTEVAQTTPATDGTRAAAAAAAAPPRCIDRRGGPGGRRPRNVTRDNPDGEYVLLWTALEAWGDARACVRARSLARLHGARRPGLRLRGALCLLALAAAAPDSERIAPDIQFFSNLGCYETCFKEDVCYICLCVDESKDFNLSMFHSFEQYPSVYVNKGGCHQPTLSLTLNRDCQHLSIKASVRTFLAAAAPHRRIALEIRARCKQCERVSAGACDVAGGAGSVNALPAAGGAGGAGRGAPSFDAATPRNVTALVGKSAYLSCRVRNLGNRTLYRVSVVGQQTKRRLEAAPSFGRCSVFLCERCVATSYQTDSSTVPDSHLCYPIWATYVRPPRKPERAGCLAERACDGDLETLSDRAVRRAVAVLRGVTCALFLFRTVFLFTIAPSVDDHLILSPDSNPRRAPRAPPGPRRPHVISRGRNLTFTSRNQTSIELN</sequence>
<accession>A0A4C1UF73</accession>
<reference evidence="2 3" key="1">
    <citation type="journal article" date="2019" name="Commun. Biol.">
        <title>The bagworm genome reveals a unique fibroin gene that provides high tensile strength.</title>
        <authorList>
            <person name="Kono N."/>
            <person name="Nakamura H."/>
            <person name="Ohtoshi R."/>
            <person name="Tomita M."/>
            <person name="Numata K."/>
            <person name="Arakawa K."/>
        </authorList>
    </citation>
    <scope>NUCLEOTIDE SEQUENCE [LARGE SCALE GENOMIC DNA]</scope>
</reference>
<name>A0A4C1UF73_EUMVA</name>
<evidence type="ECO:0000256" key="1">
    <source>
        <dbReference type="SAM" id="MobiDB-lite"/>
    </source>
</evidence>
<dbReference type="STRING" id="151549.A0A4C1UF73"/>
<keyword evidence="3" id="KW-1185">Reference proteome</keyword>
<feature type="compositionally biased region" description="Basic and acidic residues" evidence="1">
    <location>
        <begin position="23"/>
        <end position="32"/>
    </location>
</feature>
<evidence type="ECO:0000313" key="2">
    <source>
        <dbReference type="EMBL" id="GBP25143.1"/>
    </source>
</evidence>
<dbReference type="Proteomes" id="UP000299102">
    <property type="component" value="Unassembled WGS sequence"/>
</dbReference>
<feature type="region of interest" description="Disordered" evidence="1">
    <location>
        <begin position="23"/>
        <end position="76"/>
    </location>
</feature>
<gene>
    <name evidence="2" type="ORF">EVAR_19625_1</name>
</gene>
<organism evidence="2 3">
    <name type="scientific">Eumeta variegata</name>
    <name type="common">Bagworm moth</name>
    <name type="synonym">Eumeta japonica</name>
    <dbReference type="NCBI Taxonomy" id="151549"/>
    <lineage>
        <taxon>Eukaryota</taxon>
        <taxon>Metazoa</taxon>
        <taxon>Ecdysozoa</taxon>
        <taxon>Arthropoda</taxon>
        <taxon>Hexapoda</taxon>
        <taxon>Insecta</taxon>
        <taxon>Pterygota</taxon>
        <taxon>Neoptera</taxon>
        <taxon>Endopterygota</taxon>
        <taxon>Lepidoptera</taxon>
        <taxon>Glossata</taxon>
        <taxon>Ditrysia</taxon>
        <taxon>Tineoidea</taxon>
        <taxon>Psychidae</taxon>
        <taxon>Oiketicinae</taxon>
        <taxon>Eumeta</taxon>
    </lineage>
</organism>
<dbReference type="OrthoDB" id="6377396at2759"/>
<dbReference type="AlphaFoldDB" id="A0A4C1UF73"/>
<dbReference type="EMBL" id="BGZK01000169">
    <property type="protein sequence ID" value="GBP25143.1"/>
    <property type="molecule type" value="Genomic_DNA"/>
</dbReference>
<feature type="compositionally biased region" description="Low complexity" evidence="1">
    <location>
        <begin position="48"/>
        <end position="58"/>
    </location>
</feature>